<gene>
    <name evidence="2" type="ORF">RPMA_26110</name>
</gene>
<feature type="compositionally biased region" description="Basic and acidic residues" evidence="1">
    <location>
        <begin position="1"/>
        <end position="17"/>
    </location>
</feature>
<evidence type="ECO:0000256" key="1">
    <source>
        <dbReference type="SAM" id="MobiDB-lite"/>
    </source>
</evidence>
<dbReference type="Proteomes" id="UP000682843">
    <property type="component" value="Chromosome"/>
</dbReference>
<accession>A0ABX8ADX1</accession>
<reference evidence="2 3" key="1">
    <citation type="submission" date="2019-02" db="EMBL/GenBank/DDBJ databases">
        <title>Emended description of the genus Rhodopseudomonas and description of Rhodopseudomonas albus sp. nov., a non-phototrophic, heavy-metal-tolerant bacterium isolated from garden soil.</title>
        <authorList>
            <person name="Bao Z."/>
            <person name="Cao W.W."/>
            <person name="Sato Y."/>
            <person name="Nishizawa T."/>
            <person name="Zhao J."/>
            <person name="Guo Y."/>
            <person name="Ohta H."/>
        </authorList>
    </citation>
    <scope>NUCLEOTIDE SEQUENCE [LARGE SCALE GENOMIC DNA]</scope>
    <source>
        <strain evidence="2 3">SK50-23</strain>
    </source>
</reference>
<evidence type="ECO:0000313" key="3">
    <source>
        <dbReference type="Proteomes" id="UP000682843"/>
    </source>
</evidence>
<evidence type="ECO:0000313" key="2">
    <source>
        <dbReference type="EMBL" id="QUS41922.1"/>
    </source>
</evidence>
<feature type="region of interest" description="Disordered" evidence="1">
    <location>
        <begin position="1"/>
        <end position="30"/>
    </location>
</feature>
<name>A0ABX8ADX1_9BRAD</name>
<dbReference type="EMBL" id="CP036498">
    <property type="protein sequence ID" value="QUS41922.1"/>
    <property type="molecule type" value="Genomic_DNA"/>
</dbReference>
<protein>
    <submittedName>
        <fullName evidence="2">Uncharacterized protein</fullName>
    </submittedName>
</protein>
<dbReference type="RefSeq" id="WP_211910653.1">
    <property type="nucleotide sequence ID" value="NZ_CP036498.1"/>
</dbReference>
<organism evidence="2 3">
    <name type="scientific">Tardiphaga alba</name>
    <dbReference type="NCBI Taxonomy" id="340268"/>
    <lineage>
        <taxon>Bacteria</taxon>
        <taxon>Pseudomonadati</taxon>
        <taxon>Pseudomonadota</taxon>
        <taxon>Alphaproteobacteria</taxon>
        <taxon>Hyphomicrobiales</taxon>
        <taxon>Nitrobacteraceae</taxon>
        <taxon>Tardiphaga</taxon>
    </lineage>
</organism>
<keyword evidence="3" id="KW-1185">Reference proteome</keyword>
<proteinExistence type="predicted"/>
<sequence>MADHENDNFAKDDKGAERPYPAGAAFAEPLSENTTHALTVALGSGPRFTQLGDAIAIRQREP</sequence>